<accession>A0A7W7QIJ5</accession>
<proteinExistence type="predicted"/>
<protein>
    <submittedName>
        <fullName evidence="1">Uncharacterized protein</fullName>
    </submittedName>
</protein>
<name>A0A7W7QIJ5_9ACTN</name>
<dbReference type="AlphaFoldDB" id="A0A7W7QIJ5"/>
<keyword evidence="2" id="KW-1185">Reference proteome</keyword>
<evidence type="ECO:0000313" key="2">
    <source>
        <dbReference type="Proteomes" id="UP000552644"/>
    </source>
</evidence>
<comment type="caution">
    <text evidence="1">The sequence shown here is derived from an EMBL/GenBank/DDBJ whole genome shotgun (WGS) entry which is preliminary data.</text>
</comment>
<reference evidence="1 2" key="1">
    <citation type="submission" date="2020-08" db="EMBL/GenBank/DDBJ databases">
        <title>Genomic Encyclopedia of Type Strains, Phase III (KMG-III): the genomes of soil and plant-associated and newly described type strains.</title>
        <authorList>
            <person name="Whitman W."/>
        </authorList>
    </citation>
    <scope>NUCLEOTIDE SEQUENCE [LARGE SCALE GENOMIC DNA]</scope>
    <source>
        <strain evidence="1 2">CECT 8840</strain>
    </source>
</reference>
<dbReference type="RefSeq" id="WP_184712770.1">
    <property type="nucleotide sequence ID" value="NZ_JACHJP010000001.1"/>
</dbReference>
<dbReference type="Proteomes" id="UP000552644">
    <property type="component" value="Unassembled WGS sequence"/>
</dbReference>
<sequence>MTDHDPEREQRLIELLGTIHRGWRYEPREVPGLPRWWAYRYQPVTPAQHAAGARDIVARTSVHRLAQALGRQDEITHIICH</sequence>
<dbReference type="EMBL" id="JACHJP010000001">
    <property type="protein sequence ID" value="MBB4914074.1"/>
    <property type="molecule type" value="Genomic_DNA"/>
</dbReference>
<gene>
    <name evidence="1" type="ORF">FHS44_001146</name>
</gene>
<evidence type="ECO:0000313" key="1">
    <source>
        <dbReference type="EMBL" id="MBB4914074.1"/>
    </source>
</evidence>
<organism evidence="1 2">
    <name type="scientific">Streptosporangium saharense</name>
    <dbReference type="NCBI Taxonomy" id="1706840"/>
    <lineage>
        <taxon>Bacteria</taxon>
        <taxon>Bacillati</taxon>
        <taxon>Actinomycetota</taxon>
        <taxon>Actinomycetes</taxon>
        <taxon>Streptosporangiales</taxon>
        <taxon>Streptosporangiaceae</taxon>
        <taxon>Streptosporangium</taxon>
    </lineage>
</organism>